<dbReference type="eggNOG" id="COG0324">
    <property type="taxonomic scope" value="Bacteria"/>
</dbReference>
<evidence type="ECO:0000256" key="2">
    <source>
        <dbReference type="ARBA" id="ARBA00003213"/>
    </source>
</evidence>
<dbReference type="Proteomes" id="UP000004069">
    <property type="component" value="Unassembled WGS sequence"/>
</dbReference>
<comment type="subunit">
    <text evidence="10">Monomer.</text>
</comment>
<dbReference type="InterPro" id="IPR039657">
    <property type="entry name" value="Dimethylallyltransferase"/>
</dbReference>
<comment type="caution">
    <text evidence="14">The sequence shown here is derived from an EMBL/GenBank/DDBJ whole genome shotgun (WGS) entry which is preliminary data.</text>
</comment>
<evidence type="ECO:0000313" key="15">
    <source>
        <dbReference type="Proteomes" id="UP000004069"/>
    </source>
</evidence>
<dbReference type="PANTHER" id="PTHR11088">
    <property type="entry name" value="TRNA DIMETHYLALLYLTRANSFERASE"/>
    <property type="match status" value="1"/>
</dbReference>
<evidence type="ECO:0000256" key="12">
    <source>
        <dbReference type="RuleBase" id="RU003784"/>
    </source>
</evidence>
<dbReference type="PATRIC" id="fig|585524.9.peg.1015"/>
<dbReference type="NCBIfam" id="TIGR00174">
    <property type="entry name" value="miaA"/>
    <property type="match status" value="1"/>
</dbReference>
<evidence type="ECO:0000256" key="13">
    <source>
        <dbReference type="RuleBase" id="RU003785"/>
    </source>
</evidence>
<dbReference type="PANTHER" id="PTHR11088:SF60">
    <property type="entry name" value="TRNA DIMETHYLALLYLTRANSFERASE"/>
    <property type="match status" value="1"/>
</dbReference>
<evidence type="ECO:0000256" key="4">
    <source>
        <dbReference type="ARBA" id="ARBA00022679"/>
    </source>
</evidence>
<comment type="caution">
    <text evidence="10">Lacks conserved residue(s) required for the propagation of feature annotation.</text>
</comment>
<evidence type="ECO:0000256" key="3">
    <source>
        <dbReference type="ARBA" id="ARBA00005842"/>
    </source>
</evidence>
<feature type="region of interest" description="Interaction with substrate tRNA" evidence="10">
    <location>
        <begin position="46"/>
        <end position="49"/>
    </location>
</feature>
<feature type="binding site" evidence="10">
    <location>
        <begin position="21"/>
        <end position="28"/>
    </location>
    <ligand>
        <name>ATP</name>
        <dbReference type="ChEBI" id="CHEBI:30616"/>
    </ligand>
</feature>
<dbReference type="EC" id="2.5.1.75" evidence="10"/>
<dbReference type="STRING" id="83683.B1745_02430"/>
<dbReference type="Pfam" id="PF01715">
    <property type="entry name" value="IPPT"/>
    <property type="match status" value="1"/>
</dbReference>
<dbReference type="AlphaFoldDB" id="D4YSE0"/>
<comment type="function">
    <text evidence="2 10 12">Catalyzes the transfer of a dimethylallyl group onto the adenine at position 37 in tRNAs that read codons beginning with uridine, leading to the formation of N6-(dimethylallyl)adenosine (i(6)A).</text>
</comment>
<keyword evidence="4 10" id="KW-0808">Transferase</keyword>
<evidence type="ECO:0000256" key="9">
    <source>
        <dbReference type="ARBA" id="ARBA00049563"/>
    </source>
</evidence>
<dbReference type="EMBL" id="ADNY01000013">
    <property type="protein sequence ID" value="EFG55955.1"/>
    <property type="molecule type" value="Genomic_DNA"/>
</dbReference>
<feature type="binding site" evidence="10">
    <location>
        <begin position="23"/>
        <end position="28"/>
    </location>
    <ligand>
        <name>substrate</name>
    </ligand>
</feature>
<dbReference type="HAMAP" id="MF_00185">
    <property type="entry name" value="IPP_trans"/>
    <property type="match status" value="1"/>
</dbReference>
<comment type="catalytic activity">
    <reaction evidence="9 10 11">
        <text>adenosine(37) in tRNA + dimethylallyl diphosphate = N(6)-dimethylallyladenosine(37) in tRNA + diphosphate</text>
        <dbReference type="Rhea" id="RHEA:26482"/>
        <dbReference type="Rhea" id="RHEA-COMP:10162"/>
        <dbReference type="Rhea" id="RHEA-COMP:10375"/>
        <dbReference type="ChEBI" id="CHEBI:33019"/>
        <dbReference type="ChEBI" id="CHEBI:57623"/>
        <dbReference type="ChEBI" id="CHEBI:74411"/>
        <dbReference type="ChEBI" id="CHEBI:74415"/>
        <dbReference type="EC" id="2.5.1.75"/>
    </reaction>
</comment>
<accession>D4YSE0</accession>
<keyword evidence="6 10" id="KW-0547">Nucleotide-binding</keyword>
<keyword evidence="8 10" id="KW-0460">Magnesium</keyword>
<dbReference type="SUPFAM" id="SSF52540">
    <property type="entry name" value="P-loop containing nucleoside triphosphate hydrolases"/>
    <property type="match status" value="2"/>
</dbReference>
<dbReference type="InterPro" id="IPR018022">
    <property type="entry name" value="IPT"/>
</dbReference>
<gene>
    <name evidence="10 14" type="primary">miaA</name>
    <name evidence="14" type="ORF">HMPREF0493_0418</name>
</gene>
<comment type="similarity">
    <text evidence="3 10 13">Belongs to the IPP transferase family.</text>
</comment>
<evidence type="ECO:0000256" key="1">
    <source>
        <dbReference type="ARBA" id="ARBA00001946"/>
    </source>
</evidence>
<evidence type="ECO:0000256" key="11">
    <source>
        <dbReference type="RuleBase" id="RU003783"/>
    </source>
</evidence>
<evidence type="ECO:0000256" key="10">
    <source>
        <dbReference type="HAMAP-Rule" id="MF_00185"/>
    </source>
</evidence>
<dbReference type="GO" id="GO:0005524">
    <property type="term" value="F:ATP binding"/>
    <property type="evidence" value="ECO:0007669"/>
    <property type="project" value="UniProtKB-UniRule"/>
</dbReference>
<organism evidence="14 15">
    <name type="scientific">Lactobacillus amylolyticus DSM 11664</name>
    <dbReference type="NCBI Taxonomy" id="585524"/>
    <lineage>
        <taxon>Bacteria</taxon>
        <taxon>Bacillati</taxon>
        <taxon>Bacillota</taxon>
        <taxon>Bacilli</taxon>
        <taxon>Lactobacillales</taxon>
        <taxon>Lactobacillaceae</taxon>
        <taxon>Lactobacillus</taxon>
    </lineage>
</organism>
<dbReference type="InterPro" id="IPR027417">
    <property type="entry name" value="P-loop_NTPase"/>
</dbReference>
<comment type="cofactor">
    <cofactor evidence="1 10">
        <name>Mg(2+)</name>
        <dbReference type="ChEBI" id="CHEBI:18420"/>
    </cofactor>
</comment>
<keyword evidence="15" id="KW-1185">Reference proteome</keyword>
<feature type="site" description="Interaction with substrate tRNA" evidence="10">
    <location>
        <position position="112"/>
    </location>
</feature>
<evidence type="ECO:0000256" key="7">
    <source>
        <dbReference type="ARBA" id="ARBA00022840"/>
    </source>
</evidence>
<dbReference type="Gene3D" id="3.40.50.300">
    <property type="entry name" value="P-loop containing nucleotide triphosphate hydrolases"/>
    <property type="match status" value="1"/>
</dbReference>
<dbReference type="GO" id="GO:0052381">
    <property type="term" value="F:tRNA dimethylallyltransferase activity"/>
    <property type="evidence" value="ECO:0007669"/>
    <property type="project" value="UniProtKB-UniRule"/>
</dbReference>
<proteinExistence type="inferred from homology"/>
<evidence type="ECO:0000256" key="6">
    <source>
        <dbReference type="ARBA" id="ARBA00022741"/>
    </source>
</evidence>
<evidence type="ECO:0000313" key="14">
    <source>
        <dbReference type="EMBL" id="EFG55955.1"/>
    </source>
</evidence>
<dbReference type="Gene3D" id="1.10.20.140">
    <property type="match status" value="1"/>
</dbReference>
<reference evidence="14 15" key="1">
    <citation type="submission" date="2010-04" db="EMBL/GenBank/DDBJ databases">
        <authorList>
            <person name="Muzny D."/>
            <person name="Qin X."/>
            <person name="Deng J."/>
            <person name="Jiang H."/>
            <person name="Liu Y."/>
            <person name="Qu J."/>
            <person name="Song X.-Z."/>
            <person name="Zhang L."/>
            <person name="Thornton R."/>
            <person name="Coyle M."/>
            <person name="Francisco L."/>
            <person name="Jackson L."/>
            <person name="Javaid M."/>
            <person name="Korchina V."/>
            <person name="Kovar C."/>
            <person name="Mata R."/>
            <person name="Mathew T."/>
            <person name="Ngo R."/>
            <person name="Nguyen L."/>
            <person name="Nguyen N."/>
            <person name="Okwuonu G."/>
            <person name="Ongeri F."/>
            <person name="Pham C."/>
            <person name="Simmons D."/>
            <person name="Wilczek-Boney K."/>
            <person name="Hale W."/>
            <person name="Jakkamsetti A."/>
            <person name="Pham P."/>
            <person name="Ruth R."/>
            <person name="San Lucas F."/>
            <person name="Warren J."/>
            <person name="Zhang J."/>
            <person name="Zhao Z."/>
            <person name="Zhou C."/>
            <person name="Zhu D."/>
            <person name="Lee S."/>
            <person name="Bess C."/>
            <person name="Blankenburg K."/>
            <person name="Forbes L."/>
            <person name="Fu Q."/>
            <person name="Gubbala S."/>
            <person name="Hirani K."/>
            <person name="Jayaseelan J.C."/>
            <person name="Lara F."/>
            <person name="Munidasa M."/>
            <person name="Palculict T."/>
            <person name="Patil S."/>
            <person name="Pu L.-L."/>
            <person name="Saada N."/>
            <person name="Tang L."/>
            <person name="Weissenberger G."/>
            <person name="Zhu Y."/>
            <person name="Hemphill L."/>
            <person name="Shang Y."/>
            <person name="Youmans B."/>
            <person name="Ayvaz T."/>
            <person name="Ross M."/>
            <person name="Santibanez J."/>
            <person name="Aqrawi P."/>
            <person name="Gross S."/>
            <person name="Joshi V."/>
            <person name="Fowler G."/>
            <person name="Nazareth L."/>
            <person name="Reid J."/>
            <person name="Worley K."/>
            <person name="Petrosino J."/>
            <person name="Highlander S."/>
            <person name="Gibbs R."/>
        </authorList>
    </citation>
    <scope>NUCLEOTIDE SEQUENCE [LARGE SCALE GENOMIC DNA]</scope>
    <source>
        <strain evidence="14 15">DSM 11664</strain>
    </source>
</reference>
<evidence type="ECO:0000256" key="5">
    <source>
        <dbReference type="ARBA" id="ARBA00022694"/>
    </source>
</evidence>
<sequence>MILKPFLLLGENMKKVLAIVGPTAIGKTDLAIKLAKKLNAQIVSGDSMQIYQEVAIGTAKATEDEQAAVKHYLVDTRSVFEDYSVKDFVDQATAAIDEIAAQHCLPMVVGGTGFYVNALLNKMQLGEKTAEESSVTKKWEDYLARNGPEKLWQLLEQKDPVAAAKIPVANARRTLRALTVIERTGKKFSEQQTSIPPRYDYLIIGLNSNRSEIYARINHRVDKMLDAGILDEAKFIYEHRDKEYQVLQAIAYKEFFPYFEHKQTLEECIDQLKTSSRRYAKRQLTYFRNKLPVQWFDPLNDPDCDKKILKKVEEWLNV</sequence>
<evidence type="ECO:0000256" key="8">
    <source>
        <dbReference type="ARBA" id="ARBA00022842"/>
    </source>
</evidence>
<keyword evidence="7 10" id="KW-0067">ATP-binding</keyword>
<protein>
    <recommendedName>
        <fullName evidence="10">tRNA dimethylallyltransferase</fullName>
        <ecNumber evidence="10">2.5.1.75</ecNumber>
    </recommendedName>
    <alternativeName>
        <fullName evidence="10">Dimethylallyl diphosphate:tRNA dimethylallyltransferase</fullName>
        <shortName evidence="10">DMAPP:tRNA dimethylallyltransferase</shortName>
        <shortName evidence="10">DMATase</shortName>
    </alternativeName>
    <alternativeName>
        <fullName evidence="10">Isopentenyl-diphosphate:tRNA isopentenyltransferase</fullName>
        <shortName evidence="10">IPP transferase</shortName>
        <shortName evidence="10">IPPT</shortName>
        <shortName evidence="10">IPTase</shortName>
    </alternativeName>
</protein>
<name>D4YSE0_9LACO</name>
<dbReference type="GO" id="GO:0006400">
    <property type="term" value="P:tRNA modification"/>
    <property type="evidence" value="ECO:0007669"/>
    <property type="project" value="TreeGrafter"/>
</dbReference>
<keyword evidence="5 10" id="KW-0819">tRNA processing</keyword>